<gene>
    <name evidence="2" type="ORF">CTJ08_12305</name>
</gene>
<evidence type="ECO:0000313" key="2">
    <source>
        <dbReference type="EMBL" id="PIH09197.1"/>
    </source>
</evidence>
<accession>A0AAE5V687</accession>
<comment type="caution">
    <text evidence="2">The sequence shown here is derived from an EMBL/GenBank/DDBJ whole genome shotgun (WGS) entry which is preliminary data.</text>
</comment>
<sequence>MPKKQSSKEKILTVRVSQAQYKKIQDLAYIRSMNVTEYIRQTAVGNRIKPTVIEYPKEQITMDDSNSKNNTNNLYKVIEHLEEDNEALKSDRDALRQRHDQLEDDIEQYKRENEIFHRLLEHFDSTAFMNFNTYRDDRPLKKEIKRLKEH</sequence>
<keyword evidence="1" id="KW-0175">Coiled coil</keyword>
<evidence type="ECO:0008006" key="4">
    <source>
        <dbReference type="Google" id="ProtNLM"/>
    </source>
</evidence>
<name>A0AAE5V687_STAEP</name>
<dbReference type="InterPro" id="IPR053842">
    <property type="entry name" value="NikA-like"/>
</dbReference>
<dbReference type="Pfam" id="PF21983">
    <property type="entry name" value="NikA-like"/>
    <property type="match status" value="1"/>
</dbReference>
<protein>
    <recommendedName>
        <fullName evidence="4">Mobilization protein</fullName>
    </recommendedName>
</protein>
<dbReference type="AlphaFoldDB" id="A0AAE5V687"/>
<evidence type="ECO:0000313" key="3">
    <source>
        <dbReference type="Proteomes" id="UP000228502"/>
    </source>
</evidence>
<dbReference type="EMBL" id="PEJG01000027">
    <property type="protein sequence ID" value="PIH09197.1"/>
    <property type="molecule type" value="Genomic_DNA"/>
</dbReference>
<dbReference type="Proteomes" id="UP000228502">
    <property type="component" value="Unassembled WGS sequence"/>
</dbReference>
<organism evidence="2 3">
    <name type="scientific">Staphylococcus epidermidis</name>
    <dbReference type="NCBI Taxonomy" id="1282"/>
    <lineage>
        <taxon>Bacteria</taxon>
        <taxon>Bacillati</taxon>
        <taxon>Bacillota</taxon>
        <taxon>Bacilli</taxon>
        <taxon>Bacillales</taxon>
        <taxon>Staphylococcaceae</taxon>
        <taxon>Staphylococcus</taxon>
    </lineage>
</organism>
<evidence type="ECO:0000256" key="1">
    <source>
        <dbReference type="SAM" id="Coils"/>
    </source>
</evidence>
<dbReference type="RefSeq" id="WP_002494373.1">
    <property type="nucleotide sequence ID" value="NZ_CABGJO010000027.1"/>
</dbReference>
<proteinExistence type="predicted"/>
<reference evidence="2 3" key="1">
    <citation type="submission" date="2017-10" db="EMBL/GenBank/DDBJ databases">
        <title>genome sequences of Staph epi in chlorhexidine trial.</title>
        <authorList>
            <person name="Greninger A.L."/>
            <person name="Addetia A."/>
            <person name="Qin X."/>
            <person name="Zerr D."/>
        </authorList>
    </citation>
    <scope>NUCLEOTIDE SEQUENCE [LARGE SCALE GENOMIC DNA]</scope>
    <source>
        <strain evidence="2 3">SCH-17</strain>
    </source>
</reference>
<feature type="coiled-coil region" evidence="1">
    <location>
        <begin position="71"/>
        <end position="119"/>
    </location>
</feature>